<reference evidence="1" key="1">
    <citation type="submission" date="2018-02" db="EMBL/GenBank/DDBJ databases">
        <title>Rhizophora mucronata_Transcriptome.</title>
        <authorList>
            <person name="Meera S.P."/>
            <person name="Sreeshan A."/>
            <person name="Augustine A."/>
        </authorList>
    </citation>
    <scope>NUCLEOTIDE SEQUENCE</scope>
    <source>
        <tissue evidence="1">Leaf</tissue>
    </source>
</reference>
<proteinExistence type="predicted"/>
<dbReference type="EMBL" id="GGEC01092759">
    <property type="protein sequence ID" value="MBX73243.1"/>
    <property type="molecule type" value="Transcribed_RNA"/>
</dbReference>
<dbReference type="AlphaFoldDB" id="A0A2P2R1V8"/>
<accession>A0A2P2R1V8</accession>
<organism evidence="1">
    <name type="scientific">Rhizophora mucronata</name>
    <name type="common">Asiatic mangrove</name>
    <dbReference type="NCBI Taxonomy" id="61149"/>
    <lineage>
        <taxon>Eukaryota</taxon>
        <taxon>Viridiplantae</taxon>
        <taxon>Streptophyta</taxon>
        <taxon>Embryophyta</taxon>
        <taxon>Tracheophyta</taxon>
        <taxon>Spermatophyta</taxon>
        <taxon>Magnoliopsida</taxon>
        <taxon>eudicotyledons</taxon>
        <taxon>Gunneridae</taxon>
        <taxon>Pentapetalae</taxon>
        <taxon>rosids</taxon>
        <taxon>fabids</taxon>
        <taxon>Malpighiales</taxon>
        <taxon>Rhizophoraceae</taxon>
        <taxon>Rhizophora</taxon>
    </lineage>
</organism>
<sequence>MNVMKMKIPNYCLITWLRGQENLTIYFAFLLLYPSLV</sequence>
<name>A0A2P2R1V8_RHIMU</name>
<protein>
    <submittedName>
        <fullName evidence="1">Uncharacterized protein</fullName>
    </submittedName>
</protein>
<evidence type="ECO:0000313" key="1">
    <source>
        <dbReference type="EMBL" id="MBX73243.1"/>
    </source>
</evidence>